<evidence type="ECO:0000256" key="1">
    <source>
        <dbReference type="SAM" id="Coils"/>
    </source>
</evidence>
<accession>A0ABS1GJF1</accession>
<keyword evidence="3" id="KW-1185">Reference proteome</keyword>
<sequence length="282" mass="32952">MDRLEIYVNQEIEKKGEKFKQEVDRCFQIVNRFEGSKDLDNILKKEGCDTVLQEYENVIQKATERYSEEIDKKFEEIKKEYEKKLKKATHRKRKLEVFLYRIQDLKIALLKLPVNPRFYEIYEVKLTDKGIPAPYCVTQKNIWLFLPVGKSNLKYTIYYGEKGLSNAFKNLNLKSDAAEILPDNIYAVSGEIKGDSFKQIKLTLTRENSRYVADINMPVLYKAYASYDFIGIKKPFPSYTSDELSCVKPSITLEEKPDSIYVVFIVRKGNVVGEKDFMVYGE</sequence>
<gene>
    <name evidence="2" type="ORF">GWK41_08275</name>
</gene>
<reference evidence="2 3" key="1">
    <citation type="journal article" date="2021" name="Syst. Appl. Microbiol.">
        <title>Persephonella atlantica sp. nov.: How to adapt to physico-chemical gradients in high temperature hydrothermal habitats.</title>
        <authorList>
            <person name="Francois D.X."/>
            <person name="Godfroy A."/>
            <person name="Mathien C."/>
            <person name="Aube J."/>
            <person name="Cathalot C."/>
            <person name="Lesongeur F."/>
            <person name="L'Haridon S."/>
            <person name="Philippon X."/>
            <person name="Roussel E.G."/>
        </authorList>
    </citation>
    <scope>NUCLEOTIDE SEQUENCE [LARGE SCALE GENOMIC DNA]</scope>
    <source>
        <strain evidence="2 3">MO1340</strain>
    </source>
</reference>
<comment type="caution">
    <text evidence="2">The sequence shown here is derived from an EMBL/GenBank/DDBJ whole genome shotgun (WGS) entry which is preliminary data.</text>
</comment>
<name>A0ABS1GJF1_9AQUI</name>
<evidence type="ECO:0000313" key="3">
    <source>
        <dbReference type="Proteomes" id="UP000772812"/>
    </source>
</evidence>
<organism evidence="2 3">
    <name type="scientific">Persephonella atlantica</name>
    <dbReference type="NCBI Taxonomy" id="2699429"/>
    <lineage>
        <taxon>Bacteria</taxon>
        <taxon>Pseudomonadati</taxon>
        <taxon>Aquificota</taxon>
        <taxon>Aquificia</taxon>
        <taxon>Aquificales</taxon>
        <taxon>Hydrogenothermaceae</taxon>
        <taxon>Persephonella</taxon>
    </lineage>
</organism>
<evidence type="ECO:0000313" key="2">
    <source>
        <dbReference type="EMBL" id="MBK3333063.1"/>
    </source>
</evidence>
<protein>
    <submittedName>
        <fullName evidence="2">Uncharacterized protein</fullName>
    </submittedName>
</protein>
<dbReference type="EMBL" id="JAACYA010000002">
    <property type="protein sequence ID" value="MBK3333063.1"/>
    <property type="molecule type" value="Genomic_DNA"/>
</dbReference>
<dbReference type="RefSeq" id="WP_200674457.1">
    <property type="nucleotide sequence ID" value="NZ_JAACYA010000002.1"/>
</dbReference>
<dbReference type="Proteomes" id="UP000772812">
    <property type="component" value="Unassembled WGS sequence"/>
</dbReference>
<feature type="coiled-coil region" evidence="1">
    <location>
        <begin position="52"/>
        <end position="98"/>
    </location>
</feature>
<keyword evidence="1" id="KW-0175">Coiled coil</keyword>
<proteinExistence type="predicted"/>